<evidence type="ECO:0000256" key="1">
    <source>
        <dbReference type="ARBA" id="ARBA00005232"/>
    </source>
</evidence>
<protein>
    <submittedName>
        <fullName evidence="7">Carnitine acetyl transferase</fullName>
    </submittedName>
</protein>
<dbReference type="InterPro" id="IPR042231">
    <property type="entry name" value="Cho/carn_acyl_trans_2"/>
</dbReference>
<dbReference type="PROSITE" id="PS00439">
    <property type="entry name" value="ACYLTRANSF_C_1"/>
    <property type="match status" value="1"/>
</dbReference>
<evidence type="ECO:0000256" key="3">
    <source>
        <dbReference type="ARBA" id="ARBA00023315"/>
    </source>
</evidence>
<feature type="compositionally biased region" description="Polar residues" evidence="5">
    <location>
        <begin position="22"/>
        <end position="32"/>
    </location>
</feature>
<dbReference type="EMBL" id="ML178817">
    <property type="protein sequence ID" value="TFL05165.1"/>
    <property type="molecule type" value="Genomic_DNA"/>
</dbReference>
<gene>
    <name evidence="7" type="ORF">BDV98DRAFT_648230</name>
</gene>
<feature type="compositionally biased region" description="Basic and acidic residues" evidence="5">
    <location>
        <begin position="1"/>
        <end position="12"/>
    </location>
</feature>
<evidence type="ECO:0000256" key="4">
    <source>
        <dbReference type="PIRSR" id="PIRSR600542-1"/>
    </source>
</evidence>
<evidence type="ECO:0000259" key="6">
    <source>
        <dbReference type="Pfam" id="PF00755"/>
    </source>
</evidence>
<evidence type="ECO:0000313" key="7">
    <source>
        <dbReference type="EMBL" id="TFL05165.1"/>
    </source>
</evidence>
<dbReference type="Gene3D" id="3.30.559.10">
    <property type="entry name" value="Chloramphenicol acetyltransferase-like domain"/>
    <property type="match status" value="1"/>
</dbReference>
<dbReference type="PANTHER" id="PTHR22589">
    <property type="entry name" value="CARNITINE O-ACYLTRANSFERASE"/>
    <property type="match status" value="1"/>
</dbReference>
<dbReference type="GO" id="GO:0016746">
    <property type="term" value="F:acyltransferase activity"/>
    <property type="evidence" value="ECO:0007669"/>
    <property type="project" value="UniProtKB-KW"/>
</dbReference>
<feature type="region of interest" description="Disordered" evidence="5">
    <location>
        <begin position="1"/>
        <end position="33"/>
    </location>
</feature>
<dbReference type="Pfam" id="PF00755">
    <property type="entry name" value="Carn_acyltransf"/>
    <property type="match status" value="1"/>
</dbReference>
<dbReference type="PANTHER" id="PTHR22589:SF103">
    <property type="entry name" value="CARNITINE O-ACETYL-TRANSFERASE, ISOFORM A-RELATED"/>
    <property type="match status" value="1"/>
</dbReference>
<dbReference type="SUPFAM" id="SSF52777">
    <property type="entry name" value="CoA-dependent acyltransferases"/>
    <property type="match status" value="2"/>
</dbReference>
<keyword evidence="2 7" id="KW-0808">Transferase</keyword>
<dbReference type="InterPro" id="IPR023213">
    <property type="entry name" value="CAT-like_dom_sf"/>
</dbReference>
<dbReference type="InterPro" id="IPR000542">
    <property type="entry name" value="Carn_acyl_trans"/>
</dbReference>
<feature type="active site" description="Proton acceptor" evidence="4">
    <location>
        <position position="341"/>
    </location>
</feature>
<feature type="domain" description="Choline/carnitine acyltransferase" evidence="6">
    <location>
        <begin position="36"/>
        <end position="605"/>
    </location>
</feature>
<proteinExistence type="inferred from homology"/>
<evidence type="ECO:0000256" key="2">
    <source>
        <dbReference type="ARBA" id="ARBA00022679"/>
    </source>
</evidence>
<keyword evidence="8" id="KW-1185">Reference proteome</keyword>
<dbReference type="Proteomes" id="UP000305067">
    <property type="component" value="Unassembled WGS sequence"/>
</dbReference>
<dbReference type="OrthoDB" id="240216at2759"/>
<reference evidence="7 8" key="1">
    <citation type="journal article" date="2019" name="Nat. Ecol. Evol.">
        <title>Megaphylogeny resolves global patterns of mushroom evolution.</title>
        <authorList>
            <person name="Varga T."/>
            <person name="Krizsan K."/>
            <person name="Foldi C."/>
            <person name="Dima B."/>
            <person name="Sanchez-Garcia M."/>
            <person name="Sanchez-Ramirez S."/>
            <person name="Szollosi G.J."/>
            <person name="Szarkandi J.G."/>
            <person name="Papp V."/>
            <person name="Albert L."/>
            <person name="Andreopoulos W."/>
            <person name="Angelini C."/>
            <person name="Antonin V."/>
            <person name="Barry K.W."/>
            <person name="Bougher N.L."/>
            <person name="Buchanan P."/>
            <person name="Buyck B."/>
            <person name="Bense V."/>
            <person name="Catcheside P."/>
            <person name="Chovatia M."/>
            <person name="Cooper J."/>
            <person name="Damon W."/>
            <person name="Desjardin D."/>
            <person name="Finy P."/>
            <person name="Geml J."/>
            <person name="Haridas S."/>
            <person name="Hughes K."/>
            <person name="Justo A."/>
            <person name="Karasinski D."/>
            <person name="Kautmanova I."/>
            <person name="Kiss B."/>
            <person name="Kocsube S."/>
            <person name="Kotiranta H."/>
            <person name="LaButti K.M."/>
            <person name="Lechner B.E."/>
            <person name="Liimatainen K."/>
            <person name="Lipzen A."/>
            <person name="Lukacs Z."/>
            <person name="Mihaltcheva S."/>
            <person name="Morgado L.N."/>
            <person name="Niskanen T."/>
            <person name="Noordeloos M.E."/>
            <person name="Ohm R.A."/>
            <person name="Ortiz-Santana B."/>
            <person name="Ovrebo C."/>
            <person name="Racz N."/>
            <person name="Riley R."/>
            <person name="Savchenko A."/>
            <person name="Shiryaev A."/>
            <person name="Soop K."/>
            <person name="Spirin V."/>
            <person name="Szebenyi C."/>
            <person name="Tomsovsky M."/>
            <person name="Tulloss R.E."/>
            <person name="Uehling J."/>
            <person name="Grigoriev I.V."/>
            <person name="Vagvolgyi C."/>
            <person name="Papp T."/>
            <person name="Martin F.M."/>
            <person name="Miettinen O."/>
            <person name="Hibbett D.S."/>
            <person name="Nagy L.G."/>
        </authorList>
    </citation>
    <scope>NUCLEOTIDE SEQUENCE [LARGE SCALE GENOMIC DNA]</scope>
    <source>
        <strain evidence="7 8">CBS 309.79</strain>
    </source>
</reference>
<dbReference type="AlphaFoldDB" id="A0A5C3QT40"/>
<dbReference type="STRING" id="1884261.A0A5C3QT40"/>
<dbReference type="InterPro" id="IPR039551">
    <property type="entry name" value="Cho/carn_acyl_trans"/>
</dbReference>
<keyword evidence="3" id="KW-0012">Acyltransferase</keyword>
<accession>A0A5C3QT40</accession>
<organism evidence="7 8">
    <name type="scientific">Pterulicium gracile</name>
    <dbReference type="NCBI Taxonomy" id="1884261"/>
    <lineage>
        <taxon>Eukaryota</taxon>
        <taxon>Fungi</taxon>
        <taxon>Dikarya</taxon>
        <taxon>Basidiomycota</taxon>
        <taxon>Agaricomycotina</taxon>
        <taxon>Agaricomycetes</taxon>
        <taxon>Agaricomycetidae</taxon>
        <taxon>Agaricales</taxon>
        <taxon>Pleurotineae</taxon>
        <taxon>Pterulaceae</taxon>
        <taxon>Pterulicium</taxon>
    </lineage>
</organism>
<evidence type="ECO:0000313" key="8">
    <source>
        <dbReference type="Proteomes" id="UP000305067"/>
    </source>
</evidence>
<dbReference type="Gene3D" id="3.30.559.70">
    <property type="entry name" value="Choline/Carnitine o-acyltransferase, domain 2"/>
    <property type="match status" value="1"/>
</dbReference>
<sequence>MSFIRTFERPSAWKEASPAFPQGSQLQKSQASLPKLPVPELTESLERLRESLKPVAWSDEEFSAASRKIEEFAKGLGPELHKRLAERAGSTPHWLEEWWDDAGYLTYRDPVIIYVTYYYGFKAHPSHLKQTPANRAAAISRAGMVFRDKLKQGDMSPEATKEGPLCMDTYRWMFDCSRVPGPQGVDWAVTYTEEKAQNSHIIVFRNNRPWIVETLREGRILSTEEIERQFQHIYDHSEGAYPGVGVMTANNRDTWAKDYTELAKSDKNRDNLHAIQSAAFSISLDTQKPEDPASFSKSLWHGEVASEGSKQHAKGLQNRWADKPLQFIVYDNCKAGIMGEHSIMDGTPVVRFCEDVLDMVADQSFDHGKASGELKGPIPLDWELNANSQKALVDADAAAVELATSHELSFTSTSYGKAAIKQFKVSPDSWAQMTIQLAHRRLFPNADQERSTYESASTRKFFKGRTETIRVLSAESNAFVTSMDDPKFTDVQRKELFDKASKKHLQSARLAGNGQGCDRVMFGMKKLLKDGETMPDIYSDAVYQRSSKWILSTSSIYCKHFDVYGWGEVVPDGFGVPYTTGFDDRLQFTVTSRKEMPNTRFLSQIARAAQDLYDLHVDTLPQAKSSL</sequence>
<name>A0A5C3QT40_9AGAR</name>
<evidence type="ECO:0000256" key="5">
    <source>
        <dbReference type="SAM" id="MobiDB-lite"/>
    </source>
</evidence>
<comment type="similarity">
    <text evidence="1">Belongs to the carnitine/choline acetyltransferase family.</text>
</comment>